<dbReference type="RefSeq" id="WP_092776830.1">
    <property type="nucleotide sequence ID" value="NZ_FORA01000001.1"/>
</dbReference>
<sequence>MSPTNVAYQVMWNRLISIVEEQAQALVRTAFSTSVREAGDLSAGVYDDRGRMLAQAVTGTPGHVNAMADAVAHFIRRIGRGNMHPGDVYITNDPWEGTGHLHDFTVVTPSFHHNVLVGFFACTAHVVDVGGRGFGADAASVYEEGLYVPIMKFADRGMVDETLLRIVRGNVREPDQLVGDMYALATCNEIGHRRLTEMMTEFDLADLAGIAGFIFDNSRRATLDRIAALPRTSATGEMTVDGFDVPITLKVRVTIHEDRIVSDFTGSSGLDKKGINCPLVYTKAYACYALKVAIAPEIPNNHASLLPFEIVAPDNTIVNAPHPAPVALRHIVGHFVPDTVFNAFDKIVPGVVPAEGAGCLCNFQMSLRPRSDAPAPPGARRAEVLTFNSGGSGARPGHDGLNATAFPSGVMTMPIEATEHAGPVIIWRKELRPDSGGVGKTRGGLGQFMTVGAMQGYEFDLSAMLDRGDHPARGTRGGGDGAPTMIAQDDGTPMRVKGKQFVPHGRKVVMAFPGGAGYGDAAARDRAMIRRDLARGYISAEVAARDYGLSPEDIAEIEAAVRRGEAV</sequence>
<organism evidence="2 3">
    <name type="scientific">Jannaschia pohangensis</name>
    <dbReference type="NCBI Taxonomy" id="390807"/>
    <lineage>
        <taxon>Bacteria</taxon>
        <taxon>Pseudomonadati</taxon>
        <taxon>Pseudomonadota</taxon>
        <taxon>Alphaproteobacteria</taxon>
        <taxon>Rhodobacterales</taxon>
        <taxon>Roseobacteraceae</taxon>
        <taxon>Jannaschia</taxon>
    </lineage>
</organism>
<keyword evidence="3" id="KW-1185">Reference proteome</keyword>
<dbReference type="STRING" id="390807.SAMN04488095_0525"/>
<name>A0A1I3HBE3_9RHOB</name>
<evidence type="ECO:0000313" key="2">
    <source>
        <dbReference type="EMBL" id="SFI32962.1"/>
    </source>
</evidence>
<dbReference type="GO" id="GO:0017168">
    <property type="term" value="F:5-oxoprolinase (ATP-hydrolyzing) activity"/>
    <property type="evidence" value="ECO:0007669"/>
    <property type="project" value="TreeGrafter"/>
</dbReference>
<dbReference type="Pfam" id="PF02538">
    <property type="entry name" value="Hydantoinase_B"/>
    <property type="match status" value="1"/>
</dbReference>
<dbReference type="PANTHER" id="PTHR11365:SF23">
    <property type="entry name" value="HYPOTHETICAL 5-OXOPROLINASE (EUROFUNG)-RELATED"/>
    <property type="match status" value="1"/>
</dbReference>
<dbReference type="PANTHER" id="PTHR11365">
    <property type="entry name" value="5-OXOPROLINASE RELATED"/>
    <property type="match status" value="1"/>
</dbReference>
<dbReference type="AlphaFoldDB" id="A0A1I3HBE3"/>
<dbReference type="EMBL" id="FORA01000001">
    <property type="protein sequence ID" value="SFI32962.1"/>
    <property type="molecule type" value="Genomic_DNA"/>
</dbReference>
<dbReference type="Proteomes" id="UP000199110">
    <property type="component" value="Unassembled WGS sequence"/>
</dbReference>
<dbReference type="InterPro" id="IPR003692">
    <property type="entry name" value="Hydantoinase_B"/>
</dbReference>
<dbReference type="GO" id="GO:0005829">
    <property type="term" value="C:cytosol"/>
    <property type="evidence" value="ECO:0007669"/>
    <property type="project" value="TreeGrafter"/>
</dbReference>
<feature type="domain" description="Hydantoinase B/oxoprolinase" evidence="1">
    <location>
        <begin position="6"/>
        <end position="520"/>
    </location>
</feature>
<proteinExistence type="predicted"/>
<gene>
    <name evidence="2" type="ORF">SAMN04488095_0525</name>
</gene>
<accession>A0A1I3HBE3</accession>
<evidence type="ECO:0000313" key="3">
    <source>
        <dbReference type="Proteomes" id="UP000199110"/>
    </source>
</evidence>
<dbReference type="GO" id="GO:0006749">
    <property type="term" value="P:glutathione metabolic process"/>
    <property type="evidence" value="ECO:0007669"/>
    <property type="project" value="TreeGrafter"/>
</dbReference>
<dbReference type="OrthoDB" id="9761586at2"/>
<protein>
    <submittedName>
        <fullName evidence="2">N-methylhydantoinase B</fullName>
    </submittedName>
</protein>
<dbReference type="InterPro" id="IPR045079">
    <property type="entry name" value="Oxoprolinase-like"/>
</dbReference>
<reference evidence="2 3" key="1">
    <citation type="submission" date="2016-10" db="EMBL/GenBank/DDBJ databases">
        <authorList>
            <person name="de Groot N.N."/>
        </authorList>
    </citation>
    <scope>NUCLEOTIDE SEQUENCE [LARGE SCALE GENOMIC DNA]</scope>
    <source>
        <strain evidence="2 3">DSM 19073</strain>
    </source>
</reference>
<evidence type="ECO:0000259" key="1">
    <source>
        <dbReference type="Pfam" id="PF02538"/>
    </source>
</evidence>